<evidence type="ECO:0000256" key="2">
    <source>
        <dbReference type="ARBA" id="ARBA00004502"/>
    </source>
</evidence>
<comment type="similarity">
    <text evidence="3">Belongs to the LDAF1 family.</text>
</comment>
<dbReference type="Proteomes" id="UP001318040">
    <property type="component" value="Chromosome 58"/>
</dbReference>
<feature type="transmembrane region" description="Helical" evidence="10">
    <location>
        <begin position="159"/>
        <end position="178"/>
    </location>
</feature>
<evidence type="ECO:0000256" key="9">
    <source>
        <dbReference type="SAM" id="MobiDB-lite"/>
    </source>
</evidence>
<protein>
    <submittedName>
        <fullName evidence="12">Uncharacterized protein LOC116955144</fullName>
    </submittedName>
</protein>
<feature type="transmembrane region" description="Helical" evidence="10">
    <location>
        <begin position="134"/>
        <end position="153"/>
    </location>
</feature>
<comment type="subcellular location">
    <subcellularLocation>
        <location evidence="1">Endoplasmic reticulum membrane</location>
        <topology evidence="1">Multi-pass membrane protein</topology>
    </subcellularLocation>
    <subcellularLocation>
        <location evidence="2">Lipid droplet</location>
    </subcellularLocation>
</comment>
<evidence type="ECO:0000256" key="3">
    <source>
        <dbReference type="ARBA" id="ARBA00007618"/>
    </source>
</evidence>
<keyword evidence="8 10" id="KW-0472">Membrane</keyword>
<keyword evidence="5 10" id="KW-0812">Transmembrane</keyword>
<evidence type="ECO:0000256" key="8">
    <source>
        <dbReference type="ARBA" id="ARBA00023136"/>
    </source>
</evidence>
<dbReference type="RefSeq" id="XP_032832049.1">
    <property type="nucleotide sequence ID" value="XM_032976158.1"/>
</dbReference>
<evidence type="ECO:0000313" key="11">
    <source>
        <dbReference type="Proteomes" id="UP001318040"/>
    </source>
</evidence>
<dbReference type="PANTHER" id="PTHR14275:SF0">
    <property type="entry name" value="LIPID DROPLET ASSEMBLY FACTOR 1"/>
    <property type="match status" value="1"/>
</dbReference>
<dbReference type="AlphaFoldDB" id="A0AAJ7UAA5"/>
<dbReference type="Pfam" id="PF16015">
    <property type="entry name" value="Promethin"/>
    <property type="match status" value="1"/>
</dbReference>
<feature type="compositionally biased region" description="Basic and acidic residues" evidence="9">
    <location>
        <begin position="55"/>
        <end position="64"/>
    </location>
</feature>
<proteinExistence type="inferred from homology"/>
<dbReference type="KEGG" id="pmrn:116955144"/>
<dbReference type="GO" id="GO:0005811">
    <property type="term" value="C:lipid droplet"/>
    <property type="evidence" value="ECO:0007669"/>
    <property type="project" value="UniProtKB-SubCell"/>
</dbReference>
<reference evidence="12" key="1">
    <citation type="submission" date="2025-08" db="UniProtKB">
        <authorList>
            <consortium name="RefSeq"/>
        </authorList>
    </citation>
    <scope>IDENTIFICATION</scope>
    <source>
        <tissue evidence="12">Sperm</tissue>
    </source>
</reference>
<evidence type="ECO:0000256" key="5">
    <source>
        <dbReference type="ARBA" id="ARBA00022692"/>
    </source>
</evidence>
<keyword evidence="6" id="KW-0256">Endoplasmic reticulum</keyword>
<evidence type="ECO:0000256" key="7">
    <source>
        <dbReference type="ARBA" id="ARBA00022989"/>
    </source>
</evidence>
<evidence type="ECO:0000256" key="4">
    <source>
        <dbReference type="ARBA" id="ARBA00022677"/>
    </source>
</evidence>
<dbReference type="GO" id="GO:0005789">
    <property type="term" value="C:endoplasmic reticulum membrane"/>
    <property type="evidence" value="ECO:0007669"/>
    <property type="project" value="UniProtKB-SubCell"/>
</dbReference>
<name>A0AAJ7UAA5_PETMA</name>
<keyword evidence="11" id="KW-1185">Reference proteome</keyword>
<evidence type="ECO:0000256" key="1">
    <source>
        <dbReference type="ARBA" id="ARBA00004477"/>
    </source>
</evidence>
<feature type="compositionally biased region" description="Polar residues" evidence="9">
    <location>
        <begin position="201"/>
        <end position="212"/>
    </location>
</feature>
<feature type="compositionally biased region" description="Basic residues" evidence="9">
    <location>
        <begin position="30"/>
        <end position="49"/>
    </location>
</feature>
<sequence>MVGGRIGCALLLYPRACAPRLHQPAGPARANRRRRRRPCPCCGRGRRTSRGSMDPGKDRGVKSSDVSDRIQQLLHDVNTNPVVVRWASSVLGRCVESHPLLAIFALLLLILSAPPVLLFLGAVAFYLALSTVGFILLQVCVLSLGVSVLLLFLSGLGALALGLTLAFAPILLVASLLLSRDSAGERRPPARLTDGGHGYSPSRNYARRNSLS</sequence>
<feature type="region of interest" description="Disordered" evidence="9">
    <location>
        <begin position="185"/>
        <end position="212"/>
    </location>
</feature>
<evidence type="ECO:0000313" key="12">
    <source>
        <dbReference type="RefSeq" id="XP_032832049.1"/>
    </source>
</evidence>
<dbReference type="CTD" id="57146"/>
<gene>
    <name evidence="12" type="primary">LOC116955144</name>
</gene>
<keyword evidence="4" id="KW-0551">Lipid droplet</keyword>
<organism evidence="11 12">
    <name type="scientific">Petromyzon marinus</name>
    <name type="common">Sea lamprey</name>
    <dbReference type="NCBI Taxonomy" id="7757"/>
    <lineage>
        <taxon>Eukaryota</taxon>
        <taxon>Metazoa</taxon>
        <taxon>Chordata</taxon>
        <taxon>Craniata</taxon>
        <taxon>Vertebrata</taxon>
        <taxon>Cyclostomata</taxon>
        <taxon>Hyperoartia</taxon>
        <taxon>Petromyzontiformes</taxon>
        <taxon>Petromyzontidae</taxon>
        <taxon>Petromyzon</taxon>
    </lineage>
</organism>
<evidence type="ECO:0000256" key="10">
    <source>
        <dbReference type="SAM" id="Phobius"/>
    </source>
</evidence>
<feature type="transmembrane region" description="Helical" evidence="10">
    <location>
        <begin position="100"/>
        <end position="127"/>
    </location>
</feature>
<dbReference type="PANTHER" id="PTHR14275">
    <property type="entry name" value="PROMETHIN"/>
    <property type="match status" value="1"/>
</dbReference>
<dbReference type="InterPro" id="IPR029709">
    <property type="entry name" value="LDAF1"/>
</dbReference>
<evidence type="ECO:0000256" key="6">
    <source>
        <dbReference type="ARBA" id="ARBA00022824"/>
    </source>
</evidence>
<feature type="region of interest" description="Disordered" evidence="9">
    <location>
        <begin position="24"/>
        <end position="64"/>
    </location>
</feature>
<accession>A0AAJ7UAA5</accession>
<keyword evidence="7 10" id="KW-1133">Transmembrane helix</keyword>